<keyword evidence="2" id="KW-1185">Reference proteome</keyword>
<dbReference type="Gene3D" id="3.90.550.10">
    <property type="entry name" value="Spore Coat Polysaccharide Biosynthesis Protein SpsA, Chain A"/>
    <property type="match status" value="1"/>
</dbReference>
<dbReference type="InterPro" id="IPR050587">
    <property type="entry name" value="GNT1/Glycosyltrans_8"/>
</dbReference>
<proteinExistence type="predicted"/>
<dbReference type="InterPro" id="IPR029044">
    <property type="entry name" value="Nucleotide-diphossugar_trans"/>
</dbReference>
<protein>
    <recommendedName>
        <fullName evidence="3">Glycosyltransferase family 8 protein</fullName>
    </recommendedName>
</protein>
<gene>
    <name evidence="1" type="ORF">EPL05_19475</name>
</gene>
<accession>A0A444MJB9</accession>
<dbReference type="PANTHER" id="PTHR11183">
    <property type="entry name" value="GLYCOGENIN SUBFAMILY MEMBER"/>
    <property type="match status" value="1"/>
</dbReference>
<dbReference type="GO" id="GO:0016757">
    <property type="term" value="F:glycosyltransferase activity"/>
    <property type="evidence" value="ECO:0007669"/>
    <property type="project" value="InterPro"/>
</dbReference>
<organism evidence="1 2">
    <name type="scientific">Mucilaginibacter gilvus</name>
    <dbReference type="NCBI Taxonomy" id="2305909"/>
    <lineage>
        <taxon>Bacteria</taxon>
        <taxon>Pseudomonadati</taxon>
        <taxon>Bacteroidota</taxon>
        <taxon>Sphingobacteriia</taxon>
        <taxon>Sphingobacteriales</taxon>
        <taxon>Sphingobacteriaceae</taxon>
        <taxon>Mucilaginibacter</taxon>
    </lineage>
</organism>
<dbReference type="SUPFAM" id="SSF53448">
    <property type="entry name" value="Nucleotide-diphospho-sugar transferases"/>
    <property type="match status" value="1"/>
</dbReference>
<dbReference type="Proteomes" id="UP000286701">
    <property type="component" value="Unassembled WGS sequence"/>
</dbReference>
<dbReference type="OrthoDB" id="695971at2"/>
<sequence length="257" mass="29973">MKNAFVTYLATDDFLPGVVALRKSLTAFGNHTKLLVLYTSEVSIDVVHFLVSESFWVKQVDEIKNPKTFDFDTKFNYTYNKLNIFNLTEFKKIIFLDADLLVCNNIECLFDRPHMSAVAAGNIVVTDWVNLNSGMLVVSPDQALFEEMLELKNVLQSNGGDQGFLQSFYKEWPMNKTLHLNPRFNVPFIFLKEYTNSICYFNYSKKKLETDIFIIHFWGEVKPWQINFRSLDRKSQDVNIQALFFWNDMFKSEISIA</sequence>
<reference evidence="1 2" key="1">
    <citation type="submission" date="2019-01" db="EMBL/GenBank/DDBJ databases">
        <title>Mucilaginibacter antarcticum sp. nov., isolated from antarctic soil.</title>
        <authorList>
            <person name="Yan Y.-Q."/>
            <person name="Du Z.-J."/>
        </authorList>
    </citation>
    <scope>NUCLEOTIDE SEQUENCE [LARGE SCALE GENOMIC DNA]</scope>
    <source>
        <strain evidence="1 2">F01003</strain>
    </source>
</reference>
<comment type="caution">
    <text evidence="1">The sequence shown here is derived from an EMBL/GenBank/DDBJ whole genome shotgun (WGS) entry which is preliminary data.</text>
</comment>
<dbReference type="Pfam" id="PF01501">
    <property type="entry name" value="Glyco_transf_8"/>
    <property type="match status" value="1"/>
</dbReference>
<name>A0A444MJB9_9SPHI</name>
<evidence type="ECO:0008006" key="3">
    <source>
        <dbReference type="Google" id="ProtNLM"/>
    </source>
</evidence>
<evidence type="ECO:0000313" key="2">
    <source>
        <dbReference type="Proteomes" id="UP000286701"/>
    </source>
</evidence>
<dbReference type="InterPro" id="IPR002495">
    <property type="entry name" value="Glyco_trans_8"/>
</dbReference>
<dbReference type="AlphaFoldDB" id="A0A444MJB9"/>
<dbReference type="EMBL" id="SBIW01000011">
    <property type="protein sequence ID" value="RWY48325.1"/>
    <property type="molecule type" value="Genomic_DNA"/>
</dbReference>
<evidence type="ECO:0000313" key="1">
    <source>
        <dbReference type="EMBL" id="RWY48325.1"/>
    </source>
</evidence>
<dbReference type="RefSeq" id="WP_128535672.1">
    <property type="nucleotide sequence ID" value="NZ_SBIW01000011.1"/>
</dbReference>